<dbReference type="EMBL" id="CP001861">
    <property type="protein sequence ID" value="ADB62908.1"/>
    <property type="molecule type" value="Genomic_DNA"/>
</dbReference>
<name>D2S0L1_HALTV</name>
<evidence type="ECO:0000313" key="1">
    <source>
        <dbReference type="EMBL" id="ADB62908.1"/>
    </source>
</evidence>
<dbReference type="GeneID" id="8744698"/>
<proteinExistence type="predicted"/>
<sequence>MDIVAENPGATIEEMTELAADMDIPDVLSVAVSNDDLLEFDDRYWVMRKGSTGSTDTITQKPEIQAKKHVSASTPA</sequence>
<reference evidence="1 2" key="1">
    <citation type="journal article" date="2010" name="Stand. Genomic Sci.">
        <title>Complete genome sequence of Haloterrigena turkmenica type strain (4k).</title>
        <authorList>
            <person name="Saunders E."/>
            <person name="Tindall B.J."/>
            <person name="Fahnrich R."/>
            <person name="Lapidus A."/>
            <person name="Copeland A."/>
            <person name="Del Rio T.G."/>
            <person name="Lucas S."/>
            <person name="Chen F."/>
            <person name="Tice H."/>
            <person name="Cheng J.F."/>
            <person name="Han C."/>
            <person name="Detter J.C."/>
            <person name="Bruce D."/>
            <person name="Goodwin L."/>
            <person name="Chain P."/>
            <person name="Pitluck S."/>
            <person name="Pati A."/>
            <person name="Ivanova N."/>
            <person name="Mavromatis K."/>
            <person name="Chen A."/>
            <person name="Palaniappan K."/>
            <person name="Land M."/>
            <person name="Hauser L."/>
            <person name="Chang Y.J."/>
            <person name="Jeffries C.D."/>
            <person name="Brettin T."/>
            <person name="Rohde M."/>
            <person name="Goker M."/>
            <person name="Bristow J."/>
            <person name="Eisen J.A."/>
            <person name="Markowitz V."/>
            <person name="Hugenholtz P."/>
            <person name="Klenk H.P."/>
            <person name="Kyrpides N.C."/>
        </authorList>
    </citation>
    <scope>NUCLEOTIDE SEQUENCE [LARGE SCALE GENOMIC DNA]</scope>
    <source>
        <strain evidence="2">ATCC 51198 / DSM 5511 / JCM 9101 / NCIMB 13204 / VKM B-1734 / 4k</strain>
    </source>
</reference>
<organism evidence="1 2">
    <name type="scientific">Haloterrigena turkmenica (strain ATCC 51198 / DSM 5511 / JCM 9101 / NCIMB 13204 / VKM B-1734 / 4k)</name>
    <name type="common">Halococcus turkmenicus</name>
    <dbReference type="NCBI Taxonomy" id="543526"/>
    <lineage>
        <taxon>Archaea</taxon>
        <taxon>Methanobacteriati</taxon>
        <taxon>Methanobacteriota</taxon>
        <taxon>Stenosarchaea group</taxon>
        <taxon>Halobacteria</taxon>
        <taxon>Halobacteriales</taxon>
        <taxon>Natrialbaceae</taxon>
        <taxon>Haloterrigena</taxon>
    </lineage>
</organism>
<dbReference type="Proteomes" id="UP000001903">
    <property type="component" value="Plasmid pHTUR01"/>
</dbReference>
<protein>
    <submittedName>
        <fullName evidence="1">Uncharacterized protein</fullName>
    </submittedName>
</protein>
<accession>D2S0L1</accession>
<gene>
    <name evidence="1" type="ordered locus">Htur_4070</name>
</gene>
<dbReference type="RefSeq" id="WP_012945152.1">
    <property type="nucleotide sequence ID" value="NC_013744.1"/>
</dbReference>
<keyword evidence="1" id="KW-0614">Plasmid</keyword>
<dbReference type="AlphaFoldDB" id="D2S0L1"/>
<keyword evidence="2" id="KW-1185">Reference proteome</keyword>
<geneLocation type="plasmid" evidence="1 2">
    <name>pHTUR01</name>
</geneLocation>
<dbReference type="HOGENOM" id="CLU_2645808_0_0_2"/>
<evidence type="ECO:0000313" key="2">
    <source>
        <dbReference type="Proteomes" id="UP000001903"/>
    </source>
</evidence>
<dbReference type="KEGG" id="htu:Htur_4070"/>